<keyword evidence="1" id="KW-0479">Metal-binding</keyword>
<dbReference type="CDD" id="cd10507">
    <property type="entry name" value="Zn-ribbon_RPA12"/>
    <property type="match status" value="1"/>
</dbReference>
<feature type="compositionally biased region" description="Basic residues" evidence="5">
    <location>
        <begin position="8"/>
        <end position="20"/>
    </location>
</feature>
<dbReference type="Proteomes" id="UP000195521">
    <property type="component" value="Unassembled WGS sequence"/>
</dbReference>
<evidence type="ECO:0000256" key="3">
    <source>
        <dbReference type="ARBA" id="ARBA00022833"/>
    </source>
</evidence>
<accession>A0A1Y1JET9</accession>
<dbReference type="EMBL" id="BDQF01000003">
    <property type="protein sequence ID" value="GAW79252.1"/>
    <property type="molecule type" value="Genomic_DNA"/>
</dbReference>
<dbReference type="SUPFAM" id="SSF57783">
    <property type="entry name" value="Zinc beta-ribbon"/>
    <property type="match status" value="1"/>
</dbReference>
<dbReference type="InterPro" id="IPR034004">
    <property type="entry name" value="Zn_ribbon_RPA12_C"/>
</dbReference>
<name>A0A1Y1JET9_PLAGO</name>
<evidence type="ECO:0000256" key="5">
    <source>
        <dbReference type="SAM" id="MobiDB-lite"/>
    </source>
</evidence>
<feature type="region of interest" description="Disordered" evidence="5">
    <location>
        <begin position="1"/>
        <end position="179"/>
    </location>
</feature>
<evidence type="ECO:0000256" key="2">
    <source>
        <dbReference type="ARBA" id="ARBA00022771"/>
    </source>
</evidence>
<dbReference type="PROSITE" id="PS51133">
    <property type="entry name" value="ZF_TFIIS_2"/>
    <property type="match status" value="1"/>
</dbReference>
<gene>
    <name evidence="7" type="ORF">PGO_030520</name>
</gene>
<feature type="compositionally biased region" description="Basic residues" evidence="5">
    <location>
        <begin position="86"/>
        <end position="95"/>
    </location>
</feature>
<sequence length="440" mass="52697">MFSEKEKKKQSKKNKSYKSKKKDEEKDEEVIDAKYKNNHIADEIESEEDNMEMNQRSHDLSPLIAAHKYFEDNDSFDNDTKENKNNKKKKKKKKKNREDGQQGEENIDSDINKSNVEVKEEKGIVKGEYQLGSHNNLEEQNEKQREERKKQKKEAKMQKKEAKMQKKEAKMQKEETKMQKEEVRMQMEEMKMQEEKKKKKKVRFDEVEVRNEEILNYFINSYRNKISIEHDELCQVMTGKKFFDIERLAKNATDITHESLMLTNIQKEKETYCKQCGYIYNYDDYMYMFIKRFNITKLRKNYDTMGNSFNGNAYDFIGNSEFLHDNCIKCIYCGGIIDSIQMLDQWNGKSNYIELNSYREKYIFDKNKKNYWKNKITSLDKNMSLFKEDKNQAYNITYEKCTDCGNDFLHFINIQTRSADEGSTIIYFCPNCKKQTTVNN</sequence>
<keyword evidence="3" id="KW-0862">Zinc</keyword>
<protein>
    <recommendedName>
        <fullName evidence="6">TFIIS-type domain-containing protein</fullName>
    </recommendedName>
</protein>
<dbReference type="Pfam" id="PF01096">
    <property type="entry name" value="Zn_ribbon_TFIIS"/>
    <property type="match status" value="1"/>
</dbReference>
<dbReference type="RefSeq" id="XP_028541841.1">
    <property type="nucleotide sequence ID" value="XM_028686040.1"/>
</dbReference>
<keyword evidence="8" id="KW-1185">Reference proteome</keyword>
<evidence type="ECO:0000313" key="8">
    <source>
        <dbReference type="Proteomes" id="UP000195521"/>
    </source>
</evidence>
<evidence type="ECO:0000259" key="6">
    <source>
        <dbReference type="PROSITE" id="PS51133"/>
    </source>
</evidence>
<dbReference type="GeneID" id="39745956"/>
<proteinExistence type="predicted"/>
<dbReference type="InterPro" id="IPR001222">
    <property type="entry name" value="Znf_TFIIS"/>
</dbReference>
<feature type="compositionally biased region" description="Basic and acidic residues" evidence="5">
    <location>
        <begin position="136"/>
        <end position="179"/>
    </location>
</feature>
<dbReference type="Gene3D" id="2.20.25.10">
    <property type="match status" value="1"/>
</dbReference>
<evidence type="ECO:0000256" key="1">
    <source>
        <dbReference type="ARBA" id="ARBA00022723"/>
    </source>
</evidence>
<dbReference type="OMA" id="EDNMEMN"/>
<comment type="caution">
    <text evidence="7">The sequence shown here is derived from an EMBL/GenBank/DDBJ whole genome shotgun (WGS) entry which is preliminary data.</text>
</comment>
<dbReference type="GO" id="GO:0003676">
    <property type="term" value="F:nucleic acid binding"/>
    <property type="evidence" value="ECO:0007669"/>
    <property type="project" value="InterPro"/>
</dbReference>
<evidence type="ECO:0000313" key="7">
    <source>
        <dbReference type="EMBL" id="GAW79252.1"/>
    </source>
</evidence>
<feature type="compositionally biased region" description="Basic and acidic residues" evidence="5">
    <location>
        <begin position="116"/>
        <end position="125"/>
    </location>
</feature>
<dbReference type="SMART" id="SM00440">
    <property type="entry name" value="ZnF_C2C2"/>
    <property type="match status" value="1"/>
</dbReference>
<dbReference type="GO" id="GO:0006351">
    <property type="term" value="P:DNA-templated transcription"/>
    <property type="evidence" value="ECO:0007669"/>
    <property type="project" value="InterPro"/>
</dbReference>
<reference evidence="8" key="1">
    <citation type="submission" date="2017-04" db="EMBL/GenBank/DDBJ databases">
        <title>Plasmodium gonderi genome.</title>
        <authorList>
            <person name="Arisue N."/>
            <person name="Honma H."/>
            <person name="Kawai S."/>
            <person name="Tougan T."/>
            <person name="Tanabe K."/>
            <person name="Horii T."/>
        </authorList>
    </citation>
    <scope>NUCLEOTIDE SEQUENCE [LARGE SCALE GENOMIC DNA]</scope>
    <source>
        <strain evidence="8">ATCC 30045</strain>
    </source>
</reference>
<keyword evidence="2 4" id="KW-0863">Zinc-finger</keyword>
<feature type="domain" description="TFIIS-type" evidence="6">
    <location>
        <begin position="397"/>
        <end position="437"/>
    </location>
</feature>
<feature type="compositionally biased region" description="Basic and acidic residues" evidence="5">
    <location>
        <begin position="31"/>
        <end position="42"/>
    </location>
</feature>
<dbReference type="GO" id="GO:0008270">
    <property type="term" value="F:zinc ion binding"/>
    <property type="evidence" value="ECO:0007669"/>
    <property type="project" value="UniProtKB-KW"/>
</dbReference>
<dbReference type="OrthoDB" id="10056816at2759"/>
<evidence type="ECO:0000256" key="4">
    <source>
        <dbReference type="PROSITE-ProRule" id="PRU00472"/>
    </source>
</evidence>
<dbReference type="AlphaFoldDB" id="A0A1Y1JET9"/>
<organism evidence="7 8">
    <name type="scientific">Plasmodium gonderi</name>
    <dbReference type="NCBI Taxonomy" id="77519"/>
    <lineage>
        <taxon>Eukaryota</taxon>
        <taxon>Sar</taxon>
        <taxon>Alveolata</taxon>
        <taxon>Apicomplexa</taxon>
        <taxon>Aconoidasida</taxon>
        <taxon>Haemosporida</taxon>
        <taxon>Plasmodiidae</taxon>
        <taxon>Plasmodium</taxon>
        <taxon>Plasmodium (Plasmodium)</taxon>
    </lineage>
</organism>